<dbReference type="AlphaFoldDB" id="A0A392VRF2"/>
<keyword evidence="3" id="KW-1185">Reference proteome</keyword>
<dbReference type="Proteomes" id="UP000265520">
    <property type="component" value="Unassembled WGS sequence"/>
</dbReference>
<feature type="region of interest" description="Disordered" evidence="1">
    <location>
        <begin position="1"/>
        <end position="20"/>
    </location>
</feature>
<comment type="caution">
    <text evidence="2">The sequence shown here is derived from an EMBL/GenBank/DDBJ whole genome shotgun (WGS) entry which is preliminary data.</text>
</comment>
<dbReference type="EMBL" id="LXQA011233289">
    <property type="protein sequence ID" value="MCI90032.1"/>
    <property type="molecule type" value="Genomic_DNA"/>
</dbReference>
<accession>A0A392VRF2</accession>
<sequence length="63" mass="7068">MDFRDPYSENRSSFPPSRQNWNMEFKDAASAAQAAAESADRATMAARAAAEFSNRENITRQHS</sequence>
<evidence type="ECO:0000313" key="3">
    <source>
        <dbReference type="Proteomes" id="UP000265520"/>
    </source>
</evidence>
<organism evidence="2 3">
    <name type="scientific">Trifolium medium</name>
    <dbReference type="NCBI Taxonomy" id="97028"/>
    <lineage>
        <taxon>Eukaryota</taxon>
        <taxon>Viridiplantae</taxon>
        <taxon>Streptophyta</taxon>
        <taxon>Embryophyta</taxon>
        <taxon>Tracheophyta</taxon>
        <taxon>Spermatophyta</taxon>
        <taxon>Magnoliopsida</taxon>
        <taxon>eudicotyledons</taxon>
        <taxon>Gunneridae</taxon>
        <taxon>Pentapetalae</taxon>
        <taxon>rosids</taxon>
        <taxon>fabids</taxon>
        <taxon>Fabales</taxon>
        <taxon>Fabaceae</taxon>
        <taxon>Papilionoideae</taxon>
        <taxon>50 kb inversion clade</taxon>
        <taxon>NPAAA clade</taxon>
        <taxon>Hologalegina</taxon>
        <taxon>IRL clade</taxon>
        <taxon>Trifolieae</taxon>
        <taxon>Trifolium</taxon>
    </lineage>
</organism>
<proteinExistence type="predicted"/>
<protein>
    <submittedName>
        <fullName evidence="2">IST1-like protein</fullName>
    </submittedName>
</protein>
<feature type="non-terminal residue" evidence="2">
    <location>
        <position position="63"/>
    </location>
</feature>
<evidence type="ECO:0000256" key="1">
    <source>
        <dbReference type="SAM" id="MobiDB-lite"/>
    </source>
</evidence>
<name>A0A392VRF2_9FABA</name>
<feature type="compositionally biased region" description="Polar residues" evidence="1">
    <location>
        <begin position="9"/>
        <end position="20"/>
    </location>
</feature>
<evidence type="ECO:0000313" key="2">
    <source>
        <dbReference type="EMBL" id="MCI90032.1"/>
    </source>
</evidence>
<reference evidence="2 3" key="1">
    <citation type="journal article" date="2018" name="Front. Plant Sci.">
        <title>Red Clover (Trifolium pratense) and Zigzag Clover (T. medium) - A Picture of Genomic Similarities and Differences.</title>
        <authorList>
            <person name="Dluhosova J."/>
            <person name="Istvanek J."/>
            <person name="Nedelnik J."/>
            <person name="Repkova J."/>
        </authorList>
    </citation>
    <scope>NUCLEOTIDE SEQUENCE [LARGE SCALE GENOMIC DNA]</scope>
    <source>
        <strain evidence="3">cv. 10/8</strain>
        <tissue evidence="2">Leaf</tissue>
    </source>
</reference>